<sequence length="672" mass="77070">MAAELRQAISKGRYASSLTDIDKGDYSKVWLGIEPHHIHTFENGKTYSDSSKDKRVLIQIGVYIDARELGAQLEHLLSLQHSEQYPLSLTELLNRTNSLNWPPHAPYTTRIRTPEADLRLLNIWTDRCISHHPSTCEKTATSTISTVRLIDVQEKRVVDAPGNVSWIALSYCWGGPQRHCLRKGNLKHYQQVGALTENVLPPVIVDAMTTTAALNERYLWVDSMCIVQDDEFDKTKFLSVMDTIYALAVVTIINAATADVNAQSGLPGIRNPSPRRTQEPFQINGAWLTETLDPAHGSFQGYLDKSIWSTRGWTFQEGLLSRRCLIFTPEQIFWQCQKSSWCEGTFWERDDELQIYRHYFANNLLASLLQPLGRGWAETYLAIMQKYLSRAFTSEADRLHALTGILRVLERSTGEEFFWGFPTTRLEHGLAFTPENPVIRRKDHHNFIDTQGQLVFCPFPSWSWVGWTGSSNMDSLRDSITTGTLGLRFFRLSEDGIPVRVDLPPSPTKKFDDGDIHQQTRYPLDAIHTWIDKDRQEVSTADVPSSIFVQNHLIQSLLCFWTSTATLRITQRGWNNYYNEPHVVLSSGDTEFAGLWGRSIKNFNFPDFGKFVVVGAEKLRMSRGRDLTLKLLLVETHPQNRFVIQRQHLVTNVRESDWEKLHDREWELIFLA</sequence>
<comment type="caution">
    <text evidence="1">The sequence shown here is derived from an EMBL/GenBank/DDBJ whole genome shotgun (WGS) entry which is preliminary data.</text>
</comment>
<evidence type="ECO:0000313" key="1">
    <source>
        <dbReference type="EMBL" id="KAJ9651625.1"/>
    </source>
</evidence>
<keyword evidence="2" id="KW-1185">Reference proteome</keyword>
<protein>
    <submittedName>
        <fullName evidence="1">Uncharacterized protein</fullName>
    </submittedName>
</protein>
<gene>
    <name evidence="1" type="ORF">H2198_009098</name>
</gene>
<proteinExistence type="predicted"/>
<reference evidence="1" key="1">
    <citation type="submission" date="2022-10" db="EMBL/GenBank/DDBJ databases">
        <title>Culturing micro-colonial fungi from biological soil crusts in the Mojave desert and describing Neophaeococcomyces mojavensis, and introducing the new genera and species Taxawa tesnikishii.</title>
        <authorList>
            <person name="Kurbessoian T."/>
            <person name="Stajich J.E."/>
        </authorList>
    </citation>
    <scope>NUCLEOTIDE SEQUENCE</scope>
    <source>
        <strain evidence="1">JES_112</strain>
    </source>
</reference>
<evidence type="ECO:0000313" key="2">
    <source>
        <dbReference type="Proteomes" id="UP001172386"/>
    </source>
</evidence>
<dbReference type="Proteomes" id="UP001172386">
    <property type="component" value="Unassembled WGS sequence"/>
</dbReference>
<organism evidence="1 2">
    <name type="scientific">Neophaeococcomyces mojaviensis</name>
    <dbReference type="NCBI Taxonomy" id="3383035"/>
    <lineage>
        <taxon>Eukaryota</taxon>
        <taxon>Fungi</taxon>
        <taxon>Dikarya</taxon>
        <taxon>Ascomycota</taxon>
        <taxon>Pezizomycotina</taxon>
        <taxon>Eurotiomycetes</taxon>
        <taxon>Chaetothyriomycetidae</taxon>
        <taxon>Chaetothyriales</taxon>
        <taxon>Chaetothyriales incertae sedis</taxon>
        <taxon>Neophaeococcomyces</taxon>
    </lineage>
</organism>
<dbReference type="EMBL" id="JAPDRQ010000244">
    <property type="protein sequence ID" value="KAJ9651625.1"/>
    <property type="molecule type" value="Genomic_DNA"/>
</dbReference>
<name>A0ACC2ZVG1_9EURO</name>
<accession>A0ACC2ZVG1</accession>